<proteinExistence type="predicted"/>
<dbReference type="OrthoDB" id="345222at2"/>
<dbReference type="InterPro" id="IPR013783">
    <property type="entry name" value="Ig-like_fold"/>
</dbReference>
<dbReference type="EMBL" id="FMSV02000545">
    <property type="protein sequence ID" value="SEH08188.1"/>
    <property type="molecule type" value="Genomic_DNA"/>
</dbReference>
<reference evidence="3 4" key="1">
    <citation type="submission" date="2016-10" db="EMBL/GenBank/DDBJ databases">
        <authorList>
            <person name="de Groot N.N."/>
        </authorList>
    </citation>
    <scope>NUCLEOTIDE SEQUENCE [LARGE SCALE GENOMIC DNA]</scope>
    <source>
        <strain evidence="3">MBHS1</strain>
    </source>
</reference>
<dbReference type="RefSeq" id="WP_103921761.1">
    <property type="nucleotide sequence ID" value="NZ_FMSV02000545.1"/>
</dbReference>
<dbReference type="SMART" id="SM00089">
    <property type="entry name" value="PKD"/>
    <property type="match status" value="1"/>
</dbReference>
<dbReference type="CDD" id="cd00146">
    <property type="entry name" value="PKD"/>
    <property type="match status" value="1"/>
</dbReference>
<dbReference type="PROSITE" id="PS50093">
    <property type="entry name" value="PKD"/>
    <property type="match status" value="1"/>
</dbReference>
<keyword evidence="4" id="KW-1185">Reference proteome</keyword>
<dbReference type="Proteomes" id="UP000236724">
    <property type="component" value="Unassembled WGS sequence"/>
</dbReference>
<feature type="domain" description="PKD" evidence="2">
    <location>
        <begin position="268"/>
        <end position="351"/>
    </location>
</feature>
<dbReference type="Gene3D" id="2.60.40.10">
    <property type="entry name" value="Immunoglobulins"/>
    <property type="match status" value="1"/>
</dbReference>
<accession>A0A1H6FDP0</accession>
<name>A0A1H6FDP0_9GAMM</name>
<dbReference type="AlphaFoldDB" id="A0A1H6FDP0"/>
<dbReference type="SUPFAM" id="SSF49299">
    <property type="entry name" value="PKD domain"/>
    <property type="match status" value="1"/>
</dbReference>
<dbReference type="InterPro" id="IPR035986">
    <property type="entry name" value="PKD_dom_sf"/>
</dbReference>
<evidence type="ECO:0000256" key="1">
    <source>
        <dbReference type="SAM" id="MobiDB-lite"/>
    </source>
</evidence>
<evidence type="ECO:0000313" key="4">
    <source>
        <dbReference type="Proteomes" id="UP000236724"/>
    </source>
</evidence>
<organism evidence="3 4">
    <name type="scientific">Candidatus Venteria ishoeyi</name>
    <dbReference type="NCBI Taxonomy" id="1899563"/>
    <lineage>
        <taxon>Bacteria</taxon>
        <taxon>Pseudomonadati</taxon>
        <taxon>Pseudomonadota</taxon>
        <taxon>Gammaproteobacteria</taxon>
        <taxon>Thiotrichales</taxon>
        <taxon>Thiotrichaceae</taxon>
        <taxon>Venteria</taxon>
    </lineage>
</organism>
<dbReference type="InterPro" id="IPR000601">
    <property type="entry name" value="PKD_dom"/>
</dbReference>
<dbReference type="Pfam" id="PF18911">
    <property type="entry name" value="PKD_4"/>
    <property type="match status" value="1"/>
</dbReference>
<protein>
    <submittedName>
        <fullName evidence="3">Peptidase C13 family protein</fullName>
    </submittedName>
</protein>
<dbReference type="InterPro" id="IPR022409">
    <property type="entry name" value="PKD/Chitinase_dom"/>
</dbReference>
<evidence type="ECO:0000313" key="3">
    <source>
        <dbReference type="EMBL" id="SEH08188.1"/>
    </source>
</evidence>
<feature type="region of interest" description="Disordered" evidence="1">
    <location>
        <begin position="570"/>
        <end position="590"/>
    </location>
</feature>
<evidence type="ECO:0000259" key="2">
    <source>
        <dbReference type="PROSITE" id="PS50093"/>
    </source>
</evidence>
<sequence length="844" mass="92050">MYIKQLIKSLIIVLLFIAYPTPILASSPGQAIIIAGGGVQSTNTIFPYTGEYTREMYRFLLGRGFLDEDIIYLNPQTWVDIDGDGMDDSIVDYDLYDPLSQLEAAFTQVTSLLQPEQQFIFYIHSHANIDSINLNRTTSLSAQKLNEMMGMLPSATQQIVILDTAYSGSFLDDLASHNRVVITATDATSNWNYNGDNFSSFFIRELRKGDTLWDAFGYSEYRLEQSTFSEPNQKPLLDDNGDGIYSSMDGLASLIVIGQDVTFINSSPTSHFTITPQTGTAPLAITLDGTASSDPDGDNLTYAWDASGVAFGNGAASFQHSFAAGDYSITLTVTDPAGLSHSSSQSLSVSAAPEPEPITPASSIGKAIIIAAGGAQDSNTLFSYSNDFTQRMYRLLKIRGYSDSDIIYMNPHAPDIDEPLDGYQEAEKQDFDLFDPEPEINQAFTQAAAGLQSGQQFVLYVHGHARAEHLDIRPPYELSAPRLRELLDSLPEGVEQIVILDTCFSGSFVKALAAPGRIVLSSADDVSHAWNSEYISFSDLLIHGLRSGKSLLEVYEPTYQKLTGLSGKFRPQSPWLDDDGDGHSTSQDGRRAANSCLGSCGVVGNQMPEISHIQPAQETSNSSALLWAGVSLAPEMINKVRAVLRSPETSALDYQGQASAFGRVEVDLPYNSNEQRYEAVYEHFCATGLWDVFYQAQGTDGAWSDIKAGQVSQNQAATAAACQTGAEVKMLLNKLVYQAGDDFMLDMQVAGQQTITPYVAIVLADGQFITYSYRLGFGFLNALVPYRESLTLNGSRTYPIFSIPMPAGLPAGDYQACGVLMTAQTREPMNMENWLSFSCSGFSL</sequence>
<dbReference type="Gene3D" id="3.40.50.1460">
    <property type="match status" value="2"/>
</dbReference>
<gene>
    <name evidence="3" type="ORF">MBHS_04078</name>
</gene>